<proteinExistence type="predicted"/>
<name>A0A2T3B3Z9_AMORE</name>
<keyword evidence="3" id="KW-1185">Reference proteome</keyword>
<dbReference type="AlphaFoldDB" id="A0A2T3B3Z9"/>
<dbReference type="PANTHER" id="PTHR34846">
    <property type="entry name" value="4-CARBOXYMUCONOLACTONE DECARBOXYLASE FAMILY PROTEIN (AFU_ORTHOLOGUE AFUA_6G11590)"/>
    <property type="match status" value="1"/>
</dbReference>
<dbReference type="SUPFAM" id="SSF69118">
    <property type="entry name" value="AhpD-like"/>
    <property type="match status" value="1"/>
</dbReference>
<dbReference type="RefSeq" id="XP_024721643.1">
    <property type="nucleotide sequence ID" value="XM_024865608.1"/>
</dbReference>
<accession>A0A2T3B3Z9</accession>
<sequence>MRLPYVDPADPNAFKTPEEKAIVSRVEARRAPRPLQPLDLTLLHSPAFADGWNSFLGAVRTRTSLSDDIREIAICRVAVCNKAWYEWGHHAPLAKAGGVSEEGMKILAEEEPAKKKGEPGLTEKQWAVIDYTDAMTRNVAVEQEIFDELKKHFSDQEVVEVTGTVAAYNCVSRFLVALDVGERNGTKPPA</sequence>
<dbReference type="OrthoDB" id="9998495at2759"/>
<reference evidence="2 3" key="1">
    <citation type="journal article" date="2018" name="New Phytol.">
        <title>Comparative genomics and transcriptomics depict ericoid mycorrhizal fungi as versatile saprotrophs and plant mutualists.</title>
        <authorList>
            <person name="Martino E."/>
            <person name="Morin E."/>
            <person name="Grelet G.A."/>
            <person name="Kuo A."/>
            <person name="Kohler A."/>
            <person name="Daghino S."/>
            <person name="Barry K.W."/>
            <person name="Cichocki N."/>
            <person name="Clum A."/>
            <person name="Dockter R.B."/>
            <person name="Hainaut M."/>
            <person name="Kuo R.C."/>
            <person name="LaButti K."/>
            <person name="Lindahl B.D."/>
            <person name="Lindquist E.A."/>
            <person name="Lipzen A."/>
            <person name="Khouja H.R."/>
            <person name="Magnuson J."/>
            <person name="Murat C."/>
            <person name="Ohm R.A."/>
            <person name="Singer S.W."/>
            <person name="Spatafora J.W."/>
            <person name="Wang M."/>
            <person name="Veneault-Fourrey C."/>
            <person name="Henrissat B."/>
            <person name="Grigoriev I.V."/>
            <person name="Martin F.M."/>
            <person name="Perotto S."/>
        </authorList>
    </citation>
    <scope>NUCLEOTIDE SEQUENCE [LARGE SCALE GENOMIC DNA]</scope>
    <source>
        <strain evidence="2 3">ATCC 22711</strain>
    </source>
</reference>
<dbReference type="PANTHER" id="PTHR34846:SF11">
    <property type="entry name" value="4-CARBOXYMUCONOLACTONE DECARBOXYLASE FAMILY PROTEIN (AFU_ORTHOLOGUE AFUA_6G11590)"/>
    <property type="match status" value="1"/>
</dbReference>
<dbReference type="InterPro" id="IPR003779">
    <property type="entry name" value="CMD-like"/>
</dbReference>
<feature type="domain" description="Carboxymuconolactone decarboxylase-like" evidence="1">
    <location>
        <begin position="46"/>
        <end position="102"/>
    </location>
</feature>
<dbReference type="Proteomes" id="UP000241818">
    <property type="component" value="Unassembled WGS sequence"/>
</dbReference>
<dbReference type="GO" id="GO:0051920">
    <property type="term" value="F:peroxiredoxin activity"/>
    <property type="evidence" value="ECO:0007669"/>
    <property type="project" value="InterPro"/>
</dbReference>
<dbReference type="Gene3D" id="1.20.1290.10">
    <property type="entry name" value="AhpD-like"/>
    <property type="match status" value="1"/>
</dbReference>
<gene>
    <name evidence="2" type="ORF">M430DRAFT_27425</name>
</gene>
<dbReference type="InParanoid" id="A0A2T3B3Z9"/>
<evidence type="ECO:0000313" key="2">
    <source>
        <dbReference type="EMBL" id="PSS20373.1"/>
    </source>
</evidence>
<dbReference type="GeneID" id="36573689"/>
<dbReference type="Pfam" id="PF02627">
    <property type="entry name" value="CMD"/>
    <property type="match status" value="1"/>
</dbReference>
<dbReference type="InterPro" id="IPR029032">
    <property type="entry name" value="AhpD-like"/>
</dbReference>
<organism evidence="2 3">
    <name type="scientific">Amorphotheca resinae ATCC 22711</name>
    <dbReference type="NCBI Taxonomy" id="857342"/>
    <lineage>
        <taxon>Eukaryota</taxon>
        <taxon>Fungi</taxon>
        <taxon>Dikarya</taxon>
        <taxon>Ascomycota</taxon>
        <taxon>Pezizomycotina</taxon>
        <taxon>Leotiomycetes</taxon>
        <taxon>Helotiales</taxon>
        <taxon>Amorphothecaceae</taxon>
        <taxon>Amorphotheca</taxon>
    </lineage>
</organism>
<evidence type="ECO:0000259" key="1">
    <source>
        <dbReference type="Pfam" id="PF02627"/>
    </source>
</evidence>
<evidence type="ECO:0000313" key="3">
    <source>
        <dbReference type="Proteomes" id="UP000241818"/>
    </source>
</evidence>
<dbReference type="EMBL" id="KZ679010">
    <property type="protein sequence ID" value="PSS20373.1"/>
    <property type="molecule type" value="Genomic_DNA"/>
</dbReference>
<protein>
    <recommendedName>
        <fullName evidence="1">Carboxymuconolactone decarboxylase-like domain-containing protein</fullName>
    </recommendedName>
</protein>